<organism evidence="2 3">
    <name type="scientific">Capronia epimyces CBS 606.96</name>
    <dbReference type="NCBI Taxonomy" id="1182542"/>
    <lineage>
        <taxon>Eukaryota</taxon>
        <taxon>Fungi</taxon>
        <taxon>Dikarya</taxon>
        <taxon>Ascomycota</taxon>
        <taxon>Pezizomycotina</taxon>
        <taxon>Eurotiomycetes</taxon>
        <taxon>Chaetothyriomycetidae</taxon>
        <taxon>Chaetothyriales</taxon>
        <taxon>Herpotrichiellaceae</taxon>
        <taxon>Capronia</taxon>
    </lineage>
</organism>
<reference evidence="2 3" key="1">
    <citation type="submission" date="2013-03" db="EMBL/GenBank/DDBJ databases">
        <title>The Genome Sequence of Capronia epimyces CBS 606.96.</title>
        <authorList>
            <consortium name="The Broad Institute Genomics Platform"/>
            <person name="Cuomo C."/>
            <person name="de Hoog S."/>
            <person name="Gorbushina A."/>
            <person name="Walker B."/>
            <person name="Young S.K."/>
            <person name="Zeng Q."/>
            <person name="Gargeya S."/>
            <person name="Fitzgerald M."/>
            <person name="Haas B."/>
            <person name="Abouelleil A."/>
            <person name="Allen A.W."/>
            <person name="Alvarado L."/>
            <person name="Arachchi H.M."/>
            <person name="Berlin A.M."/>
            <person name="Chapman S.B."/>
            <person name="Gainer-Dewar J."/>
            <person name="Goldberg J."/>
            <person name="Griggs A."/>
            <person name="Gujja S."/>
            <person name="Hansen M."/>
            <person name="Howarth C."/>
            <person name="Imamovic A."/>
            <person name="Ireland A."/>
            <person name="Larimer J."/>
            <person name="McCowan C."/>
            <person name="Murphy C."/>
            <person name="Pearson M."/>
            <person name="Poon T.W."/>
            <person name="Priest M."/>
            <person name="Roberts A."/>
            <person name="Saif S."/>
            <person name="Shea T."/>
            <person name="Sisk P."/>
            <person name="Sykes S."/>
            <person name="Wortman J."/>
            <person name="Nusbaum C."/>
            <person name="Birren B."/>
        </authorList>
    </citation>
    <scope>NUCLEOTIDE SEQUENCE [LARGE SCALE GENOMIC DNA]</scope>
    <source>
        <strain evidence="2 3">CBS 606.96</strain>
    </source>
</reference>
<feature type="region of interest" description="Disordered" evidence="1">
    <location>
        <begin position="313"/>
        <end position="347"/>
    </location>
</feature>
<dbReference type="AlphaFoldDB" id="W9XLC0"/>
<dbReference type="GeneID" id="19171376"/>
<dbReference type="EMBL" id="AMGY01000006">
    <property type="protein sequence ID" value="EXJ80988.1"/>
    <property type="molecule type" value="Genomic_DNA"/>
</dbReference>
<dbReference type="OrthoDB" id="4156592at2759"/>
<accession>W9XLC0</accession>
<gene>
    <name evidence="2" type="ORF">A1O3_07276</name>
</gene>
<feature type="region of interest" description="Disordered" evidence="1">
    <location>
        <begin position="390"/>
        <end position="419"/>
    </location>
</feature>
<dbReference type="RefSeq" id="XP_007735576.1">
    <property type="nucleotide sequence ID" value="XM_007737386.1"/>
</dbReference>
<evidence type="ECO:0000313" key="3">
    <source>
        <dbReference type="Proteomes" id="UP000019478"/>
    </source>
</evidence>
<feature type="compositionally biased region" description="Basic and acidic residues" evidence="1">
    <location>
        <begin position="390"/>
        <end position="406"/>
    </location>
</feature>
<dbReference type="Proteomes" id="UP000019478">
    <property type="component" value="Unassembled WGS sequence"/>
</dbReference>
<sequence>MAESSSEIPCEGHRDLADQAETLSRGLNQLRHGCGHESTSTGIASVALELMLLATELRTLDSAVSANKEQYTKAFDEDLDEIRTHLAGIFEDIADCCSEMHKADGPKQSTVGWLQKKRYVSKVQKHLEANKTALVVMRMVLHHGKSYGTQNSPDRLAESSPHILQEDRAILESVFASRKAISELHRFTNKSHEHSTSSSSAATTDPVPSFKPGAHGRNLSSATGVDTPLVEDVLPASNYIRRIESDDSLRSRLSNRGVRLAVHSSILGSNAQEVPMSLKKRWFYQDGVRNVVDRVFVQDRSSAQLSRISEVNSNMSPGNFAEEPSLQRSVSTPDKLNEPALENSGVGKKELHVGTSKAKKRSLTLMESPVGRTLGRVITRLSHITINSDRKTETANVEVDKEKNTDEENENGDRSGWSYRFSKPFLKPELTTPDFNRDVENMALR</sequence>
<evidence type="ECO:0000256" key="1">
    <source>
        <dbReference type="SAM" id="MobiDB-lite"/>
    </source>
</evidence>
<dbReference type="eggNOG" id="ENOG502T67K">
    <property type="taxonomic scope" value="Eukaryota"/>
</dbReference>
<comment type="caution">
    <text evidence="2">The sequence shown here is derived from an EMBL/GenBank/DDBJ whole genome shotgun (WGS) entry which is preliminary data.</text>
</comment>
<protein>
    <submittedName>
        <fullName evidence="2">Uncharacterized protein</fullName>
    </submittedName>
</protein>
<name>W9XLC0_9EURO</name>
<proteinExistence type="predicted"/>
<evidence type="ECO:0000313" key="2">
    <source>
        <dbReference type="EMBL" id="EXJ80988.1"/>
    </source>
</evidence>
<feature type="region of interest" description="Disordered" evidence="1">
    <location>
        <begin position="188"/>
        <end position="223"/>
    </location>
</feature>
<keyword evidence="3" id="KW-1185">Reference proteome</keyword>
<dbReference type="HOGENOM" id="CLU_581394_0_0_1"/>